<accession>A0A150X4F2</accession>
<name>A0A150X4F2_9BACT</name>
<dbReference type="OrthoDB" id="9810154at2"/>
<keyword evidence="1" id="KW-0378">Hydrolase</keyword>
<dbReference type="Pfam" id="PF00300">
    <property type="entry name" value="His_Phos_1"/>
    <property type="match status" value="1"/>
</dbReference>
<dbReference type="SMART" id="SM00855">
    <property type="entry name" value="PGAM"/>
    <property type="match status" value="1"/>
</dbReference>
<reference evidence="3 4" key="1">
    <citation type="submission" date="2016-01" db="EMBL/GenBank/DDBJ databases">
        <title>Genome sequencing of Roseivirga spongicola UST030701-084.</title>
        <authorList>
            <person name="Selvaratnam C."/>
            <person name="Thevarajoo S."/>
            <person name="Goh K.M."/>
            <person name="Ee R."/>
            <person name="Chan K.-G."/>
            <person name="Chong C.S."/>
        </authorList>
    </citation>
    <scope>NUCLEOTIDE SEQUENCE [LARGE SCALE GENOMIC DNA]</scope>
    <source>
        <strain evidence="3 4">UST030701-084</strain>
    </source>
</reference>
<organism evidence="3 4">
    <name type="scientific">Roseivirga spongicola</name>
    <dbReference type="NCBI Taxonomy" id="333140"/>
    <lineage>
        <taxon>Bacteria</taxon>
        <taxon>Pseudomonadati</taxon>
        <taxon>Bacteroidota</taxon>
        <taxon>Cytophagia</taxon>
        <taxon>Cytophagales</taxon>
        <taxon>Roseivirgaceae</taxon>
        <taxon>Roseivirga</taxon>
    </lineage>
</organism>
<evidence type="ECO:0000313" key="4">
    <source>
        <dbReference type="Proteomes" id="UP000075606"/>
    </source>
</evidence>
<dbReference type="SUPFAM" id="SSF53254">
    <property type="entry name" value="Phosphoglycerate mutase-like"/>
    <property type="match status" value="1"/>
</dbReference>
<proteinExistence type="predicted"/>
<evidence type="ECO:0000313" key="3">
    <source>
        <dbReference type="EMBL" id="KYG73599.1"/>
    </source>
</evidence>
<dbReference type="InterPro" id="IPR013078">
    <property type="entry name" value="His_Pase_superF_clade-1"/>
</dbReference>
<dbReference type="Gene3D" id="3.40.50.1240">
    <property type="entry name" value="Phosphoglycerate mutase-like"/>
    <property type="match status" value="1"/>
</dbReference>
<dbReference type="EMBL" id="LRPC01000028">
    <property type="protein sequence ID" value="KYG73599.1"/>
    <property type="molecule type" value="Genomic_DNA"/>
</dbReference>
<sequence>MVRNLLLIRHAEAEFPSERKRDFDRNLTPNGQNQGIILASYLKELPFELDAIYHSPSKRTLQTSQFILDTLNKVPRMMDAEELYEATGNLMRAFVNRMDDNFKNVAIVAHNPGIAELHNYLTRKFESYSPSTCSWLEGEFESWSHITENSFTERDFYYPGQIG</sequence>
<dbReference type="Proteomes" id="UP000075606">
    <property type="component" value="Unassembled WGS sequence"/>
</dbReference>
<gene>
    <name evidence="3" type="ORF">AWW68_12985</name>
</gene>
<dbReference type="AlphaFoldDB" id="A0A150X4F2"/>
<dbReference type="GO" id="GO:0016787">
    <property type="term" value="F:hydrolase activity"/>
    <property type="evidence" value="ECO:0007669"/>
    <property type="project" value="UniProtKB-KW"/>
</dbReference>
<dbReference type="RefSeq" id="WP_068222097.1">
    <property type="nucleotide sequence ID" value="NZ_LRPC01000028.1"/>
</dbReference>
<dbReference type="InterPro" id="IPR029033">
    <property type="entry name" value="His_PPase_superfam"/>
</dbReference>
<dbReference type="PANTHER" id="PTHR20935">
    <property type="entry name" value="PHOSPHOGLYCERATE MUTASE-RELATED"/>
    <property type="match status" value="1"/>
</dbReference>
<feature type="binding site" evidence="2">
    <location>
        <position position="59"/>
    </location>
    <ligand>
        <name>substrate</name>
    </ligand>
</feature>
<keyword evidence="4" id="KW-1185">Reference proteome</keyword>
<evidence type="ECO:0000256" key="2">
    <source>
        <dbReference type="PIRSR" id="PIRSR613078-2"/>
    </source>
</evidence>
<evidence type="ECO:0000256" key="1">
    <source>
        <dbReference type="ARBA" id="ARBA00022801"/>
    </source>
</evidence>
<protein>
    <recommendedName>
        <fullName evidence="5">Phosphohistidine phosphatase</fullName>
    </recommendedName>
</protein>
<dbReference type="STRING" id="333140.AWW68_12985"/>
<dbReference type="CDD" id="cd07067">
    <property type="entry name" value="HP_PGM_like"/>
    <property type="match status" value="1"/>
</dbReference>
<evidence type="ECO:0008006" key="5">
    <source>
        <dbReference type="Google" id="ProtNLM"/>
    </source>
</evidence>
<comment type="caution">
    <text evidence="3">The sequence shown here is derived from an EMBL/GenBank/DDBJ whole genome shotgun (WGS) entry which is preliminary data.</text>
</comment>
<dbReference type="InterPro" id="IPR051021">
    <property type="entry name" value="Mito_Ser/Thr_phosphatase"/>
</dbReference>